<feature type="transmembrane region" description="Helical" evidence="14">
    <location>
        <begin position="20"/>
        <end position="39"/>
    </location>
</feature>
<dbReference type="GO" id="GO:0033617">
    <property type="term" value="P:mitochondrial respiratory chain complex IV assembly"/>
    <property type="evidence" value="ECO:0007669"/>
    <property type="project" value="TreeGrafter"/>
</dbReference>
<evidence type="ECO:0000259" key="15">
    <source>
        <dbReference type="Pfam" id="PF01284"/>
    </source>
</evidence>
<dbReference type="PANTHER" id="PTHR17130:SF14">
    <property type="entry name" value="CYTOCHROME C OXIDASE ASSEMBLY PROTEIN COX16 HOMOLOG, MITOCHONDRIAL"/>
    <property type="match status" value="1"/>
</dbReference>
<dbReference type="GO" id="GO:0005743">
    <property type="term" value="C:mitochondrial inner membrane"/>
    <property type="evidence" value="ECO:0007669"/>
    <property type="project" value="UniProtKB-SubCell"/>
</dbReference>
<reference evidence="16" key="1">
    <citation type="submission" date="2021-06" db="EMBL/GenBank/DDBJ databases">
        <authorList>
            <person name="Kallberg Y."/>
            <person name="Tangrot J."/>
            <person name="Rosling A."/>
        </authorList>
    </citation>
    <scope>NUCLEOTIDE SEQUENCE</scope>
    <source>
        <strain evidence="16">FL966</strain>
    </source>
</reference>
<evidence type="ECO:0000256" key="2">
    <source>
        <dbReference type="ARBA" id="ARBA00004141"/>
    </source>
</evidence>
<feature type="transmembrane region" description="Helical" evidence="14">
    <location>
        <begin position="51"/>
        <end position="74"/>
    </location>
</feature>
<feature type="transmembrane region" description="Helical" evidence="14">
    <location>
        <begin position="153"/>
        <end position="173"/>
    </location>
</feature>
<keyword evidence="17" id="KW-1185">Reference proteome</keyword>
<evidence type="ECO:0000256" key="9">
    <source>
        <dbReference type="ARBA" id="ARBA00022989"/>
    </source>
</evidence>
<organism evidence="16 17">
    <name type="scientific">Cetraspora pellucida</name>
    <dbReference type="NCBI Taxonomy" id="1433469"/>
    <lineage>
        <taxon>Eukaryota</taxon>
        <taxon>Fungi</taxon>
        <taxon>Fungi incertae sedis</taxon>
        <taxon>Mucoromycota</taxon>
        <taxon>Glomeromycotina</taxon>
        <taxon>Glomeromycetes</taxon>
        <taxon>Diversisporales</taxon>
        <taxon>Gigasporaceae</taxon>
        <taxon>Cetraspora</taxon>
    </lineage>
</organism>
<sequence length="389" mass="44222">MVESETLQLPITKMQWGLRGAQVFFAFLSMSCIAAEIAFDNKFMSSSIISNIHLFIVVLSIFVAAATVAIPYAYLTYGKFQSAARALRIPRIEFVHTAIWSILLFIVSLSLSLELGFRDCDPYSEKWTRINATYRNDTTFINGLQGNCRTARAGLAFGWFAFGAWIFSLAVIGKDWYDSRRQPLPKHSPHRDEITMNTNSSRSSFEQAGEHRTQQPYQEQVQMQNITSQPYSQPYSQQVPYSTPQQTFAPMAGILSQHASPIMTPTGMPLPEPQPIPTAPTGPGVGFPQPQPPTYNTIKRHPFALFGLPLVISIVAGSFALSHLTKTRYDVHSNKIRKVEKEELLQMNKERQVFNLQEEYWKLQSDKEQLENWENQRVERTKDQFDGVL</sequence>
<evidence type="ECO:0000256" key="3">
    <source>
        <dbReference type="ARBA" id="ARBA00004434"/>
    </source>
</evidence>
<dbReference type="EMBL" id="CAJVQA010000045">
    <property type="protein sequence ID" value="CAG8452226.1"/>
    <property type="molecule type" value="Genomic_DNA"/>
</dbReference>
<dbReference type="Pfam" id="PF01284">
    <property type="entry name" value="MARVEL"/>
    <property type="match status" value="1"/>
</dbReference>
<comment type="subcellular location">
    <subcellularLocation>
        <location evidence="2">Membrane</location>
        <topology evidence="2">Multi-pass membrane protein</topology>
    </subcellularLocation>
    <subcellularLocation>
        <location evidence="3">Mitochondrion inner membrane</location>
        <topology evidence="3">Single-pass membrane protein</topology>
    </subcellularLocation>
</comment>
<dbReference type="AlphaFoldDB" id="A0A9N8VII1"/>
<evidence type="ECO:0000313" key="17">
    <source>
        <dbReference type="Proteomes" id="UP000789759"/>
    </source>
</evidence>
<evidence type="ECO:0000256" key="1">
    <source>
        <dbReference type="ARBA" id="ARBA00002490"/>
    </source>
</evidence>
<comment type="caution">
    <text evidence="16">The sequence shown here is derived from an EMBL/GenBank/DDBJ whole genome shotgun (WGS) entry which is preliminary data.</text>
</comment>
<evidence type="ECO:0000256" key="13">
    <source>
        <dbReference type="SAM" id="MobiDB-lite"/>
    </source>
</evidence>
<evidence type="ECO:0000256" key="11">
    <source>
        <dbReference type="ARBA" id="ARBA00023136"/>
    </source>
</evidence>
<dbReference type="OrthoDB" id="2218151at2759"/>
<evidence type="ECO:0000256" key="7">
    <source>
        <dbReference type="ARBA" id="ARBA00022692"/>
    </source>
</evidence>
<feature type="compositionally biased region" description="Polar residues" evidence="13">
    <location>
        <begin position="195"/>
        <end position="206"/>
    </location>
</feature>
<comment type="function">
    <text evidence="1">Required for the assembly of the mitochondrial respiratory chain complex IV (CIV), also known as cytochrome c oxidase. May participate in merging the COX1 and COX2 assembly lines.</text>
</comment>
<feature type="domain" description="MARVEL" evidence="15">
    <location>
        <begin position="13"/>
        <end position="170"/>
    </location>
</feature>
<protein>
    <recommendedName>
        <fullName evidence="5">Cytochrome c oxidase assembly protein COX16, mitochondrial</fullName>
    </recommendedName>
    <alternativeName>
        <fullName evidence="6">Cytochrome c oxidase assembly protein cox16, mitochondrial</fullName>
    </alternativeName>
</protein>
<feature type="region of interest" description="Disordered" evidence="13">
    <location>
        <begin position="182"/>
        <end position="218"/>
    </location>
</feature>
<dbReference type="Pfam" id="PF14138">
    <property type="entry name" value="COX16"/>
    <property type="match status" value="1"/>
</dbReference>
<evidence type="ECO:0000256" key="10">
    <source>
        <dbReference type="ARBA" id="ARBA00023128"/>
    </source>
</evidence>
<feature type="transmembrane region" description="Helical" evidence="14">
    <location>
        <begin position="303"/>
        <end position="325"/>
    </location>
</feature>
<gene>
    <name evidence="16" type="ORF">CPELLU_LOCUS202</name>
</gene>
<keyword evidence="9 14" id="KW-1133">Transmembrane helix</keyword>
<proteinExistence type="inferred from homology"/>
<keyword evidence="11 14" id="KW-0472">Membrane</keyword>
<evidence type="ECO:0000256" key="12">
    <source>
        <dbReference type="SAM" id="Coils"/>
    </source>
</evidence>
<evidence type="ECO:0000313" key="16">
    <source>
        <dbReference type="EMBL" id="CAG8452226.1"/>
    </source>
</evidence>
<evidence type="ECO:0000256" key="6">
    <source>
        <dbReference type="ARBA" id="ARBA00019222"/>
    </source>
</evidence>
<accession>A0A9N8VII1</accession>
<keyword evidence="7 14" id="KW-0812">Transmembrane</keyword>
<dbReference type="InterPro" id="IPR008253">
    <property type="entry name" value="Marvel"/>
</dbReference>
<evidence type="ECO:0000256" key="8">
    <source>
        <dbReference type="ARBA" id="ARBA00022792"/>
    </source>
</evidence>
<dbReference type="Proteomes" id="UP000789759">
    <property type="component" value="Unassembled WGS sequence"/>
</dbReference>
<keyword evidence="8" id="KW-0999">Mitochondrion inner membrane</keyword>
<feature type="coiled-coil region" evidence="12">
    <location>
        <begin position="356"/>
        <end position="383"/>
    </location>
</feature>
<name>A0A9N8VII1_9GLOM</name>
<evidence type="ECO:0000256" key="5">
    <source>
        <dbReference type="ARBA" id="ARBA00015368"/>
    </source>
</evidence>
<feature type="transmembrane region" description="Helical" evidence="14">
    <location>
        <begin position="94"/>
        <end position="117"/>
    </location>
</feature>
<dbReference type="PANTHER" id="PTHR17130">
    <property type="entry name" value="MITOCHONDRIAL OUTER MEMBRANE PROTEIN 25"/>
    <property type="match status" value="1"/>
</dbReference>
<keyword evidence="10" id="KW-0496">Mitochondrion</keyword>
<dbReference type="InterPro" id="IPR020164">
    <property type="entry name" value="Cyt_c_Oxase_assmbl_COX16"/>
</dbReference>
<evidence type="ECO:0000256" key="14">
    <source>
        <dbReference type="SAM" id="Phobius"/>
    </source>
</evidence>
<comment type="similarity">
    <text evidence="4">Belongs to the COX16 family.</text>
</comment>
<evidence type="ECO:0000256" key="4">
    <source>
        <dbReference type="ARBA" id="ARBA00008370"/>
    </source>
</evidence>
<keyword evidence="12" id="KW-0175">Coiled coil</keyword>